<evidence type="ECO:0000313" key="2">
    <source>
        <dbReference type="Proteomes" id="UP000830454"/>
    </source>
</evidence>
<gene>
    <name evidence="1" type="ORF">LXD69_01545</name>
</gene>
<name>A0ABY4HMY2_9FLAO</name>
<organism evidence="1 2">
    <name type="scientific">Flavobacterium sediminilitoris</name>
    <dbReference type="NCBI Taxonomy" id="2024526"/>
    <lineage>
        <taxon>Bacteria</taxon>
        <taxon>Pseudomonadati</taxon>
        <taxon>Bacteroidota</taxon>
        <taxon>Flavobacteriia</taxon>
        <taxon>Flavobacteriales</taxon>
        <taxon>Flavobacteriaceae</taxon>
        <taxon>Flavobacterium</taxon>
    </lineage>
</organism>
<dbReference type="EMBL" id="CP090145">
    <property type="protein sequence ID" value="UOX34211.1"/>
    <property type="molecule type" value="Genomic_DNA"/>
</dbReference>
<dbReference type="RefSeq" id="WP_246916923.1">
    <property type="nucleotide sequence ID" value="NZ_CP090145.1"/>
</dbReference>
<evidence type="ECO:0000313" key="1">
    <source>
        <dbReference type="EMBL" id="UOX34211.1"/>
    </source>
</evidence>
<keyword evidence="2" id="KW-1185">Reference proteome</keyword>
<evidence type="ECO:0008006" key="3">
    <source>
        <dbReference type="Google" id="ProtNLM"/>
    </source>
</evidence>
<dbReference type="Proteomes" id="UP000830454">
    <property type="component" value="Chromosome"/>
</dbReference>
<reference evidence="1" key="2">
    <citation type="submission" date="2022-04" db="EMBL/GenBank/DDBJ databases">
        <title>Complete Genome Sequence of Flavobacterium sediminilitoris YSM-43, Isolated from a Tidal Sediment.</title>
        <authorList>
            <person name="Lee P.A."/>
        </authorList>
    </citation>
    <scope>NUCLEOTIDE SEQUENCE</scope>
    <source>
        <strain evidence="1">YSM-43</strain>
    </source>
</reference>
<accession>A0ABY4HMY2</accession>
<sequence>MRITKLLTIVLISALGFGQNDPNPQDYLPNIIPPSPEAYALGNYGNIPVGLFTGSPNVQIPLLEFKTKSITIPFSLSYSSNGIKIDDVNSKVGLGWNLIGGGVINRVIRDQPDENENFSIPIISNNNYQDPLFMQSLDVISENEYMDSERDLFSYSFNGNSGQFVFNTDGSIVHLPQSDLKIEVQVSQETPNIYNFKITDPFGVIYFFEEKEQTMLRTSGGGHSVPNTNYTAWYLSKIKTIDGLEIYLNYSNDVSYYVASQSQQLSKSYPSFQYSVGKPHVKGITYSPIYSHHIRVIGKRIESIESNNPMYGKLFFTYNNELYNVEDPNTVLKEIRKENKNNEVINKVSLNYLSTNTERLFLQEIISNDPNKKYSFEYIQPNAFPARLSFARDEWGYFNGITSNVNLIPKVNSHGLENTNYNHANQQINPIYSKIGLLSKIFYPTKGYSSIEYESNDYLKKNTKVLPTNLFNQLININSNSNERNKTVSQNIFTYFDHRVKLTGSSEFYNCDPDLNVGNNKHKTLTSIFCVEDNEEVRLFKYDQWGDMIDVGYSTDLNFGDCYFYAKENKTYTVSLKNNFNCTRGYTSIEYYKDDYTIINQNINVIAAGNRVKSIIDYNHDNMIIDTKRYYYSKLNELNTSSGIIGLQPFYASIMRWREAVMNDGSPAPIGFREFSDLVVSSSSLNNMYVNGNNIYYSYVTISYGGNNFENGAEEKQFMINKDYFGKTIYNSDDISGAPFTNFGWNNGFEIESKSYTKKGSNFYLLKKQSNNYFLDETKTVELINFATRKKYDEILEGPAVYTCNSTDVTTRYPIKTCTTNHNHIRYVGSWHCIVPGANNVTSYINHPCYGRNVGDLIPYYDRLDNADIVEYKNISYRFYLKNKTSTDYFYDTSNNLVGQVENTIINSHNSPNHLQQTTQTIITSSPEETLETKYSYAHEQSNQALIDKNMIAIPLKTEIKRNGVALSSQETQYRDWGNGIIAPEIIKTAKGAATAEDRIKYNALDNTTGNPLEVQQEGGQPITYIWGYNKTLPIAKIENATYAQVQPYEVNLQTLSNGTDEASLITALNNLRTVLPNAMITTYTHKPLIGVSTMTDSKGNFVRYHYDPFNRLEFVTDKDDKVVSENKYHYKN</sequence>
<protein>
    <recommendedName>
        <fullName evidence="3">YD repeat-containing protein</fullName>
    </recommendedName>
</protein>
<proteinExistence type="predicted"/>
<reference evidence="1" key="1">
    <citation type="submission" date="2021-12" db="EMBL/GenBank/DDBJ databases">
        <authorList>
            <person name="Cha I.-T."/>
            <person name="Lee K.-E."/>
            <person name="Park S.-J."/>
        </authorList>
    </citation>
    <scope>NUCLEOTIDE SEQUENCE</scope>
    <source>
        <strain evidence="1">YSM-43</strain>
    </source>
</reference>